<organism evidence="1">
    <name type="scientific">hydrothermal vent metagenome</name>
    <dbReference type="NCBI Taxonomy" id="652676"/>
    <lineage>
        <taxon>unclassified sequences</taxon>
        <taxon>metagenomes</taxon>
        <taxon>ecological metagenomes</taxon>
    </lineage>
</organism>
<proteinExistence type="predicted"/>
<name>A0A3B0T7Z6_9ZZZZ</name>
<accession>A0A3B0T7Z6</accession>
<dbReference type="AlphaFoldDB" id="A0A3B0T7Z6"/>
<protein>
    <recommendedName>
        <fullName evidence="2">HTH iclR-type domain-containing protein</fullName>
    </recommendedName>
</protein>
<sequence>MNTTPPTELQILRDVERAIAEALPPGWSEQPAVLPSGVGAKTARVLEVTSPGGERLVVLIDATRSIEPRSAQQAARRARSCAETTNGVPVVAAAYLSPRTRRILEDDNVGYADTTGNLRIESGTPGLFMFLTGLTRDPWPKPSGLQSLRGRGSARAVRAIIDSVPPFGIRELAAKSGASPASLSRVADLLDREALITRTQRGPITEVDWKGVIERWARDYDQLRSNTVYRFLAPRGLADFEKRLIGIDVETAATGAFAAQRFDPVAPAKIATVYAENPLAVADALDLRETEAGTNVILLAPYDRVVFDGMLVRDGLPLVSPSQLAVDLLTGPGREPSQGEATLDWMKENEDVWRT</sequence>
<reference evidence="1" key="1">
    <citation type="submission" date="2018-06" db="EMBL/GenBank/DDBJ databases">
        <authorList>
            <person name="Zhirakovskaya E."/>
        </authorList>
    </citation>
    <scope>NUCLEOTIDE SEQUENCE</scope>
</reference>
<dbReference type="EMBL" id="UOEK01000583">
    <property type="protein sequence ID" value="VAW09457.1"/>
    <property type="molecule type" value="Genomic_DNA"/>
</dbReference>
<evidence type="ECO:0008006" key="2">
    <source>
        <dbReference type="Google" id="ProtNLM"/>
    </source>
</evidence>
<evidence type="ECO:0000313" key="1">
    <source>
        <dbReference type="EMBL" id="VAW09457.1"/>
    </source>
</evidence>
<gene>
    <name evidence="1" type="ORF">MNBD_ACTINO02-1079</name>
</gene>